<dbReference type="InterPro" id="IPR022100">
    <property type="entry name" value="WDHD1/CFT4_beta-prop_2nd"/>
</dbReference>
<dbReference type="InterPro" id="IPR036910">
    <property type="entry name" value="HMG_box_dom_sf"/>
</dbReference>
<dbReference type="GO" id="GO:0003677">
    <property type="term" value="F:DNA binding"/>
    <property type="evidence" value="ECO:0007669"/>
    <property type="project" value="UniProtKB-KW"/>
</dbReference>
<protein>
    <submittedName>
        <fullName evidence="6">WD repeat and HMG-box DNA-binding protein 1</fullName>
    </submittedName>
</protein>
<keyword evidence="6" id="KW-0238">DNA-binding</keyword>
<dbReference type="GeneID" id="100909176"/>
<name>A0AAJ6VZZ8_9ACAR</name>
<dbReference type="Gene3D" id="1.10.30.10">
    <property type="entry name" value="High mobility group box domain"/>
    <property type="match status" value="1"/>
</dbReference>
<dbReference type="Gene3D" id="2.130.10.10">
    <property type="entry name" value="YVTN repeat-like/Quinoprotein amine dehydrogenase"/>
    <property type="match status" value="2"/>
</dbReference>
<gene>
    <name evidence="6" type="primary">LOC100909176</name>
</gene>
<feature type="domain" description="WDHD1 first WD40" evidence="4">
    <location>
        <begin position="7"/>
        <end position="306"/>
    </location>
</feature>
<evidence type="ECO:0000259" key="3">
    <source>
        <dbReference type="Pfam" id="PF12341"/>
    </source>
</evidence>
<dbReference type="GO" id="GO:0006281">
    <property type="term" value="P:DNA repair"/>
    <property type="evidence" value="ECO:0007669"/>
    <property type="project" value="TreeGrafter"/>
</dbReference>
<dbReference type="PANTHER" id="PTHR19932">
    <property type="entry name" value="WD REPEAT AND HMG-BOX DNA BINDING PROTEIN"/>
    <property type="match status" value="1"/>
</dbReference>
<dbReference type="GO" id="GO:0003682">
    <property type="term" value="F:chromatin binding"/>
    <property type="evidence" value="ECO:0007669"/>
    <property type="project" value="TreeGrafter"/>
</dbReference>
<dbReference type="InterPro" id="IPR015943">
    <property type="entry name" value="WD40/YVTN_repeat-like_dom_sf"/>
</dbReference>
<evidence type="ECO:0000259" key="4">
    <source>
        <dbReference type="Pfam" id="PF24817"/>
    </source>
</evidence>
<dbReference type="GO" id="GO:0000278">
    <property type="term" value="P:mitotic cell cycle"/>
    <property type="evidence" value="ECO:0007669"/>
    <property type="project" value="TreeGrafter"/>
</dbReference>
<dbReference type="Pfam" id="PF12341">
    <property type="entry name" value="Mcl1_mid"/>
    <property type="match status" value="1"/>
</dbReference>
<dbReference type="SUPFAM" id="SSF50952">
    <property type="entry name" value="Soluble quinoprotein glucose dehydrogenase"/>
    <property type="match status" value="1"/>
</dbReference>
<dbReference type="InterPro" id="IPR001680">
    <property type="entry name" value="WD40_rpt"/>
</dbReference>
<reference evidence="6" key="1">
    <citation type="submission" date="2025-08" db="UniProtKB">
        <authorList>
            <consortium name="RefSeq"/>
        </authorList>
    </citation>
    <scope>IDENTIFICATION</scope>
</reference>
<feature type="compositionally biased region" description="Basic and acidic residues" evidence="2">
    <location>
        <begin position="917"/>
        <end position="926"/>
    </location>
</feature>
<accession>A0AAJ6VZZ8</accession>
<dbReference type="AlphaFoldDB" id="A0AAJ6VZZ8"/>
<dbReference type="InterPro" id="IPR011041">
    <property type="entry name" value="Quinoprot_gluc/sorb_DH_b-prop"/>
</dbReference>
<dbReference type="InterPro" id="IPR057646">
    <property type="entry name" value="WD40_WDHD1_1st"/>
</dbReference>
<sequence length="985" mass="108834">MSLGEARYAHCDGYTEGIRFKDKYIVTCGADGELRIWDSESLSEESPINVTLGSQCNSVAVKGDNLLCATDGFRIQEISAFNSEGALRSEAELEAKTIRNFDSEILHVACDGEIFVVALVNGKAIICKNDQEEDDVRLEGHKAAVLSLAIDSAASIVATASCDGSVRVWSTDDGKCIKKLDDLFTSIDKVEAVQEITRFHRLAFLSNSNLLVAAERSLKLFKAGSFSLEKEFEIDEIIDDEEFVFTMSTDGSTRLALSTNQGLLATYSLPDFEQTWLHKMEDTITSIIFHPSSDDAVVLLTDKGELQCATRIPSQKKSAEVAADEMETDEAFNPDEEILAGTGFDNKRKSPTSDDEDDGIDLGAIRSTYMPTILGEGGEDAGGQRERMVVRETVRTIHVKAFHQKPFQVGEVLEQAEGAGEDEQEDEEDAIQERRFLAYNHVGFVVCSISAEESSIDVDFHNASDRHPLVLQNKGYTMAALDGHALVLASDHEMMVYLLDPQAGETPSWEVEVKHDSICGVTIGMNFIAMATSNQYLRLFSPGGIQREVFTLPGPLICMAGASKLSLRYEEVQPRENLLIFCHQGTGLDDRQNIVCTRHRVTGGGVVTRPGKISVGMPRKVRIVWAGFTEEYRPAYMNSKGVLFIFNERMASWCPVFDSKQSLGCSSGCFVVSVGERYNRLLYIACKKWSPRVKPLPIMVKEKLQIPLLNAASDKSQLESKYLRLRNAHDEDLQSGMAKLSLQMFALAVKTDRLSRASDIIRMEACNRGTLELLSEYAEASNKHGRLDGILRIIREYIENGDLDEEPETEELLTETDTQSQEDLDPQPLKSQDLMPSAPILAPKRVVLGSLPTTVAGDKNPMGDFNPFRKAAAAPTKPRGGQLDEILSKKASRPIPVQEAAPKLAPKQAKLPISKGKAPDAKEKRSPIQIFMDEISEELKEESPDGDAGTWLKMAADRFRKLTAEQRASYVELSKNPAKRQKISA</sequence>
<dbReference type="GO" id="GO:0006261">
    <property type="term" value="P:DNA-templated DNA replication"/>
    <property type="evidence" value="ECO:0007669"/>
    <property type="project" value="TreeGrafter"/>
</dbReference>
<evidence type="ECO:0000313" key="5">
    <source>
        <dbReference type="Proteomes" id="UP000694867"/>
    </source>
</evidence>
<keyword evidence="1" id="KW-0853">WD repeat</keyword>
<feature type="compositionally biased region" description="Acidic residues" evidence="2">
    <location>
        <begin position="326"/>
        <end position="338"/>
    </location>
</feature>
<dbReference type="SUPFAM" id="SSF47095">
    <property type="entry name" value="HMG-box"/>
    <property type="match status" value="1"/>
</dbReference>
<dbReference type="RefSeq" id="XP_003747133.2">
    <property type="nucleotide sequence ID" value="XM_003747085.3"/>
</dbReference>
<feature type="region of interest" description="Disordered" evidence="2">
    <location>
        <begin position="902"/>
        <end position="927"/>
    </location>
</feature>
<feature type="compositionally biased region" description="Acidic residues" evidence="2">
    <location>
        <begin position="804"/>
        <end position="825"/>
    </location>
</feature>
<evidence type="ECO:0000313" key="6">
    <source>
        <dbReference type="RefSeq" id="XP_003747133.2"/>
    </source>
</evidence>
<dbReference type="PROSITE" id="PS50082">
    <property type="entry name" value="WD_REPEATS_2"/>
    <property type="match status" value="1"/>
</dbReference>
<feature type="region of interest" description="Disordered" evidence="2">
    <location>
        <begin position="326"/>
        <end position="362"/>
    </location>
</feature>
<organism evidence="5 6">
    <name type="scientific">Galendromus occidentalis</name>
    <name type="common">western predatory mite</name>
    <dbReference type="NCBI Taxonomy" id="34638"/>
    <lineage>
        <taxon>Eukaryota</taxon>
        <taxon>Metazoa</taxon>
        <taxon>Ecdysozoa</taxon>
        <taxon>Arthropoda</taxon>
        <taxon>Chelicerata</taxon>
        <taxon>Arachnida</taxon>
        <taxon>Acari</taxon>
        <taxon>Parasitiformes</taxon>
        <taxon>Mesostigmata</taxon>
        <taxon>Gamasina</taxon>
        <taxon>Phytoseioidea</taxon>
        <taxon>Phytoseiidae</taxon>
        <taxon>Typhlodrominae</taxon>
        <taxon>Galendromus</taxon>
    </lineage>
</organism>
<feature type="repeat" description="WD" evidence="1">
    <location>
        <begin position="138"/>
        <end position="179"/>
    </location>
</feature>
<feature type="compositionally biased region" description="Low complexity" evidence="2">
    <location>
        <begin position="902"/>
        <end position="912"/>
    </location>
</feature>
<dbReference type="Proteomes" id="UP000694867">
    <property type="component" value="Unplaced"/>
</dbReference>
<keyword evidence="5" id="KW-1185">Reference proteome</keyword>
<dbReference type="SMART" id="SM00320">
    <property type="entry name" value="WD40"/>
    <property type="match status" value="2"/>
</dbReference>
<feature type="domain" description="WDHD1/CFT4 second beta-propeller" evidence="3">
    <location>
        <begin position="428"/>
        <end position="708"/>
    </location>
</feature>
<dbReference type="InterPro" id="IPR036322">
    <property type="entry name" value="WD40_repeat_dom_sf"/>
</dbReference>
<dbReference type="GO" id="GO:0043596">
    <property type="term" value="C:nuclear replication fork"/>
    <property type="evidence" value="ECO:0007669"/>
    <property type="project" value="TreeGrafter"/>
</dbReference>
<evidence type="ECO:0000256" key="1">
    <source>
        <dbReference type="PROSITE-ProRule" id="PRU00221"/>
    </source>
</evidence>
<dbReference type="CTD" id="36551"/>
<dbReference type="KEGG" id="goe:100909176"/>
<dbReference type="PROSITE" id="PS50294">
    <property type="entry name" value="WD_REPEATS_REGION"/>
    <property type="match status" value="1"/>
</dbReference>
<proteinExistence type="predicted"/>
<dbReference type="PANTHER" id="PTHR19932:SF10">
    <property type="entry name" value="WD REPEAT AND HMG-BOX DNA-BINDING PROTEIN 1"/>
    <property type="match status" value="1"/>
</dbReference>
<feature type="region of interest" description="Disordered" evidence="2">
    <location>
        <begin position="804"/>
        <end position="828"/>
    </location>
</feature>
<dbReference type="Pfam" id="PF24817">
    <property type="entry name" value="WD40_WDHD1_1st"/>
    <property type="match status" value="1"/>
</dbReference>
<evidence type="ECO:0000256" key="2">
    <source>
        <dbReference type="SAM" id="MobiDB-lite"/>
    </source>
</evidence>
<dbReference type="SUPFAM" id="SSF50978">
    <property type="entry name" value="WD40 repeat-like"/>
    <property type="match status" value="1"/>
</dbReference>